<dbReference type="Proteomes" id="UP000183461">
    <property type="component" value="Unassembled WGS sequence"/>
</dbReference>
<dbReference type="Gene3D" id="1.10.287.130">
    <property type="match status" value="1"/>
</dbReference>
<keyword evidence="7" id="KW-0812">Transmembrane</keyword>
<dbReference type="InterPro" id="IPR003661">
    <property type="entry name" value="HisK_dim/P_dom"/>
</dbReference>
<feature type="transmembrane region" description="Helical" evidence="7">
    <location>
        <begin position="199"/>
        <end position="217"/>
    </location>
</feature>
<keyword evidence="3" id="KW-0597">Phosphoprotein</keyword>
<organism evidence="9 10">
    <name type="scientific">Ruminococcus flavefaciens</name>
    <dbReference type="NCBI Taxonomy" id="1265"/>
    <lineage>
        <taxon>Bacteria</taxon>
        <taxon>Bacillati</taxon>
        <taxon>Bacillota</taxon>
        <taxon>Clostridia</taxon>
        <taxon>Eubacteriales</taxon>
        <taxon>Oscillospiraceae</taxon>
        <taxon>Ruminococcus</taxon>
    </lineage>
</organism>
<keyword evidence="7" id="KW-1133">Transmembrane helix</keyword>
<dbReference type="InterPro" id="IPR005467">
    <property type="entry name" value="His_kinase_dom"/>
</dbReference>
<keyword evidence="6" id="KW-0902">Two-component regulatory system</keyword>
<dbReference type="Gene3D" id="3.30.565.10">
    <property type="entry name" value="Histidine kinase-like ATPase, C-terminal domain"/>
    <property type="match status" value="1"/>
</dbReference>
<dbReference type="AlphaFoldDB" id="A0A1K1P8C2"/>
<reference evidence="9 10" key="1">
    <citation type="submission" date="2016-11" db="EMBL/GenBank/DDBJ databases">
        <authorList>
            <person name="Jaros S."/>
            <person name="Januszkiewicz K."/>
            <person name="Wedrychowicz H."/>
        </authorList>
    </citation>
    <scope>NUCLEOTIDE SEQUENCE [LARGE SCALE GENOMIC DNA]</scope>
    <source>
        <strain evidence="9 10">YL228</strain>
    </source>
</reference>
<accession>A0A1K1P8C2</accession>
<dbReference type="PANTHER" id="PTHR43711">
    <property type="entry name" value="TWO-COMPONENT HISTIDINE KINASE"/>
    <property type="match status" value="1"/>
</dbReference>
<dbReference type="Pfam" id="PF02518">
    <property type="entry name" value="HATPase_c"/>
    <property type="match status" value="1"/>
</dbReference>
<dbReference type="InterPro" id="IPR003594">
    <property type="entry name" value="HATPase_dom"/>
</dbReference>
<gene>
    <name evidence="9" type="ORF">SAMN02910280_2566</name>
</gene>
<evidence type="ECO:0000259" key="8">
    <source>
        <dbReference type="PROSITE" id="PS50109"/>
    </source>
</evidence>
<evidence type="ECO:0000313" key="9">
    <source>
        <dbReference type="EMBL" id="SFW43707.1"/>
    </source>
</evidence>
<proteinExistence type="predicted"/>
<dbReference type="PANTHER" id="PTHR43711:SF1">
    <property type="entry name" value="HISTIDINE KINASE 1"/>
    <property type="match status" value="1"/>
</dbReference>
<dbReference type="CDD" id="cd00075">
    <property type="entry name" value="HATPase"/>
    <property type="match status" value="1"/>
</dbReference>
<dbReference type="SMART" id="SM00387">
    <property type="entry name" value="HATPase_c"/>
    <property type="match status" value="1"/>
</dbReference>
<dbReference type="Pfam" id="PF00512">
    <property type="entry name" value="HisKA"/>
    <property type="match status" value="1"/>
</dbReference>
<dbReference type="RefSeq" id="WP_242940125.1">
    <property type="nucleotide sequence ID" value="NZ_FPIP01000007.1"/>
</dbReference>
<dbReference type="PROSITE" id="PS50109">
    <property type="entry name" value="HIS_KIN"/>
    <property type="match status" value="1"/>
</dbReference>
<evidence type="ECO:0000256" key="6">
    <source>
        <dbReference type="ARBA" id="ARBA00023012"/>
    </source>
</evidence>
<keyword evidence="7" id="KW-0472">Membrane</keyword>
<protein>
    <recommendedName>
        <fullName evidence="2">histidine kinase</fullName>
        <ecNumber evidence="2">2.7.13.3</ecNumber>
    </recommendedName>
</protein>
<evidence type="ECO:0000256" key="2">
    <source>
        <dbReference type="ARBA" id="ARBA00012438"/>
    </source>
</evidence>
<evidence type="ECO:0000256" key="1">
    <source>
        <dbReference type="ARBA" id="ARBA00000085"/>
    </source>
</evidence>
<sequence length="497" mass="56557">MKPIKQFRRVGSRIPLRFTIWLYFVLFTVAVFALIWVFQIFFFEKFYEKMRIQSTAASMDSIAEIYNSADRQKNYETVLEILSDDEEKEKLYAAVKDTGDAEDLCVEVLDKYGREMMKKHVMGECIIHDRGINSGVLLNSIDDSENGVIIKKVKHPRNGSYMLVYGCALGDPKAPDGYLLLNAALVPVGATVKIIKSQLMTITIILIVLAFIISLYLSKRISAPIDRITKSAEILAKGDFNTKFDGRGYLEAKKLADTLTYAEKELSKVDTMQRDLIANVSHDLRTPLTMLKAYAEMIRDLSGDNPVKRNEHLEIIISETDRLALLVNDMLDLSKLESGKQKLNPTEFGISAKLGEIMDRFRGLSEKNGYHIHFTPDEERMVYCDVVKIEQVIYNLINNAINYTGEDKQVFVRQINTEDGVLVEVEDTGDGIEEDKIKLIFDKYYRSENHKREVVGTGLGLSIVKAVLKMHNYDYGVRSTLGKGSTFWFKISNLEKK</sequence>
<feature type="transmembrane region" description="Helical" evidence="7">
    <location>
        <begin position="20"/>
        <end position="43"/>
    </location>
</feature>
<dbReference type="InterPro" id="IPR050736">
    <property type="entry name" value="Sensor_HK_Regulatory"/>
</dbReference>
<dbReference type="SMART" id="SM00388">
    <property type="entry name" value="HisKA"/>
    <property type="match status" value="1"/>
</dbReference>
<feature type="domain" description="Histidine kinase" evidence="8">
    <location>
        <begin position="279"/>
        <end position="495"/>
    </location>
</feature>
<keyword evidence="4" id="KW-0808">Transferase</keyword>
<evidence type="ECO:0000256" key="3">
    <source>
        <dbReference type="ARBA" id="ARBA00022553"/>
    </source>
</evidence>
<dbReference type="CDD" id="cd00082">
    <property type="entry name" value="HisKA"/>
    <property type="match status" value="1"/>
</dbReference>
<dbReference type="InterPro" id="IPR036097">
    <property type="entry name" value="HisK_dim/P_sf"/>
</dbReference>
<dbReference type="InterPro" id="IPR004358">
    <property type="entry name" value="Sig_transdc_His_kin-like_C"/>
</dbReference>
<dbReference type="FunFam" id="1.10.287.130:FF:000001">
    <property type="entry name" value="Two-component sensor histidine kinase"/>
    <property type="match status" value="1"/>
</dbReference>
<dbReference type="EC" id="2.7.13.3" evidence="2"/>
<name>A0A1K1P8C2_RUMFL</name>
<dbReference type="InterPro" id="IPR036890">
    <property type="entry name" value="HATPase_C_sf"/>
</dbReference>
<keyword evidence="5 9" id="KW-0418">Kinase</keyword>
<dbReference type="SUPFAM" id="SSF55874">
    <property type="entry name" value="ATPase domain of HSP90 chaperone/DNA topoisomerase II/histidine kinase"/>
    <property type="match status" value="1"/>
</dbReference>
<evidence type="ECO:0000256" key="7">
    <source>
        <dbReference type="SAM" id="Phobius"/>
    </source>
</evidence>
<evidence type="ECO:0000256" key="4">
    <source>
        <dbReference type="ARBA" id="ARBA00022679"/>
    </source>
</evidence>
<dbReference type="Gene3D" id="6.10.340.10">
    <property type="match status" value="1"/>
</dbReference>
<evidence type="ECO:0000313" key="10">
    <source>
        <dbReference type="Proteomes" id="UP000183461"/>
    </source>
</evidence>
<evidence type="ECO:0000256" key="5">
    <source>
        <dbReference type="ARBA" id="ARBA00022777"/>
    </source>
</evidence>
<comment type="catalytic activity">
    <reaction evidence="1">
        <text>ATP + protein L-histidine = ADP + protein N-phospho-L-histidine.</text>
        <dbReference type="EC" id="2.7.13.3"/>
    </reaction>
</comment>
<dbReference type="SUPFAM" id="SSF47384">
    <property type="entry name" value="Homodimeric domain of signal transducing histidine kinase"/>
    <property type="match status" value="1"/>
</dbReference>
<dbReference type="PRINTS" id="PR00344">
    <property type="entry name" value="BCTRLSENSOR"/>
</dbReference>
<dbReference type="EMBL" id="FPIP01000007">
    <property type="protein sequence ID" value="SFW43707.1"/>
    <property type="molecule type" value="Genomic_DNA"/>
</dbReference>
<dbReference type="GO" id="GO:0000155">
    <property type="term" value="F:phosphorelay sensor kinase activity"/>
    <property type="evidence" value="ECO:0007669"/>
    <property type="project" value="InterPro"/>
</dbReference>